<dbReference type="EnsemblBacteria" id="BAC88123">
    <property type="protein sequence ID" value="BAC88123"/>
    <property type="gene ID" value="BAC88123"/>
</dbReference>
<dbReference type="AlphaFoldDB" id="Q7NP75"/>
<dbReference type="OrthoDB" id="9872174at2"/>
<gene>
    <name evidence="1" type="ordered locus">gsl0182</name>
</gene>
<dbReference type="HOGENOM" id="CLU_2601105_0_0_3"/>
<dbReference type="InParanoid" id="Q7NP75"/>
<reference evidence="1 2" key="1">
    <citation type="journal article" date="2003" name="DNA Res.">
        <title>Complete genome structure of Gloeobacter violaceus PCC 7421, a cyanobacterium that lacks thylakoids.</title>
        <authorList>
            <person name="Nakamura Y."/>
            <person name="Kaneko T."/>
            <person name="Sato S."/>
            <person name="Mimuro M."/>
            <person name="Miyashita H."/>
            <person name="Tsuchiya T."/>
            <person name="Sasamoto S."/>
            <person name="Watanabe A."/>
            <person name="Kawashima K."/>
            <person name="Kishida Y."/>
            <person name="Kiyokawa C."/>
            <person name="Kohara M."/>
            <person name="Matsumoto M."/>
            <person name="Matsuno A."/>
            <person name="Nakazaki N."/>
            <person name="Shimpo S."/>
            <person name="Takeuchi C."/>
            <person name="Yamada M."/>
            <person name="Tabata S."/>
        </authorList>
    </citation>
    <scope>NUCLEOTIDE SEQUENCE [LARGE SCALE GENOMIC DNA]</scope>
    <source>
        <strain evidence="2">ATCC 29082 / PCC 7421</strain>
    </source>
</reference>
<organism evidence="1 2">
    <name type="scientific">Gloeobacter violaceus (strain ATCC 29082 / PCC 7421)</name>
    <dbReference type="NCBI Taxonomy" id="251221"/>
    <lineage>
        <taxon>Bacteria</taxon>
        <taxon>Bacillati</taxon>
        <taxon>Cyanobacteriota</taxon>
        <taxon>Cyanophyceae</taxon>
        <taxon>Gloeobacterales</taxon>
        <taxon>Gloeobacteraceae</taxon>
        <taxon>Gloeobacter</taxon>
    </lineage>
</organism>
<reference evidence="1 2" key="2">
    <citation type="journal article" date="2003" name="DNA Res.">
        <title>Complete genome structure of Gloeobacter violaceus PCC 7421, a cyanobacterium that lacks thylakoids (supplement).</title>
        <authorList>
            <person name="Nakamura Y."/>
            <person name="Kaneko T."/>
            <person name="Sato S."/>
            <person name="Mimuro M."/>
            <person name="Miyashita H."/>
            <person name="Tsuchiya T."/>
            <person name="Sasamoto S."/>
            <person name="Watanabe A."/>
            <person name="Kawashima K."/>
            <person name="Kishida Y."/>
            <person name="Kiyokawa C."/>
            <person name="Kohara M."/>
            <person name="Matsumoto M."/>
            <person name="Matsuno A."/>
            <person name="Nakazaki N."/>
            <person name="Shimpo S."/>
            <person name="Takeuchi C."/>
            <person name="Yamada M."/>
            <person name="Tabata S."/>
        </authorList>
    </citation>
    <scope>NUCLEOTIDE SEQUENCE [LARGE SCALE GENOMIC DNA]</scope>
    <source>
        <strain evidence="2">ATCC 29082 / PCC 7421</strain>
    </source>
</reference>
<accession>Q7NP75</accession>
<dbReference type="EMBL" id="BA000045">
    <property type="protein sequence ID" value="BAC88123.1"/>
    <property type="molecule type" value="Genomic_DNA"/>
</dbReference>
<name>Q7NP75_GLOVI</name>
<dbReference type="Proteomes" id="UP000000557">
    <property type="component" value="Chromosome"/>
</dbReference>
<sequence length="94" mass="10572">MQRIDVEFYGQEGHPMLAAQTQPKLFVTECGVVLFTYLGLTKFKDDLYDAWQTAVELMDGQTVHGTVVRPPGVLPDLECADDLAQQLWEEDRAA</sequence>
<dbReference type="KEGG" id="gvi:gsl0182"/>
<proteinExistence type="predicted"/>
<keyword evidence="2" id="KW-1185">Reference proteome</keyword>
<evidence type="ECO:0000313" key="1">
    <source>
        <dbReference type="EMBL" id="BAC88123.1"/>
    </source>
</evidence>
<dbReference type="STRING" id="251221.gene:10757651"/>
<protein>
    <submittedName>
        <fullName evidence="1">Gsl0182 protein</fullName>
    </submittedName>
</protein>
<evidence type="ECO:0000313" key="2">
    <source>
        <dbReference type="Proteomes" id="UP000000557"/>
    </source>
</evidence>